<accession>A0A6C0F346</accession>
<sequence>MELNEISSIKKYVKTYQTIDMNDKIQILNLNDLLSIKHYVKASQTINMNDKTRILNSINIFFLSNCEHNNSPDKKYCSKCEITFDR</sequence>
<name>A0A6C0F346_9ZZZZ</name>
<evidence type="ECO:0000313" key="1">
    <source>
        <dbReference type="EMBL" id="QHT35053.1"/>
    </source>
</evidence>
<reference evidence="1" key="1">
    <citation type="journal article" date="2020" name="Nature">
        <title>Giant virus diversity and host interactions through global metagenomics.</title>
        <authorList>
            <person name="Schulz F."/>
            <person name="Roux S."/>
            <person name="Paez-Espino D."/>
            <person name="Jungbluth S."/>
            <person name="Walsh D.A."/>
            <person name="Denef V.J."/>
            <person name="McMahon K.D."/>
            <person name="Konstantinidis K.T."/>
            <person name="Eloe-Fadrosh E.A."/>
            <person name="Kyrpides N.C."/>
            <person name="Woyke T."/>
        </authorList>
    </citation>
    <scope>NUCLEOTIDE SEQUENCE</scope>
    <source>
        <strain evidence="1">GVMAG-M-3300009180-1</strain>
    </source>
</reference>
<dbReference type="AlphaFoldDB" id="A0A6C0F346"/>
<protein>
    <submittedName>
        <fullName evidence="1">Uncharacterized protein</fullName>
    </submittedName>
</protein>
<organism evidence="1">
    <name type="scientific">viral metagenome</name>
    <dbReference type="NCBI Taxonomy" id="1070528"/>
    <lineage>
        <taxon>unclassified sequences</taxon>
        <taxon>metagenomes</taxon>
        <taxon>organismal metagenomes</taxon>
    </lineage>
</organism>
<proteinExistence type="predicted"/>
<dbReference type="EMBL" id="MN739012">
    <property type="protein sequence ID" value="QHT35053.1"/>
    <property type="molecule type" value="Genomic_DNA"/>
</dbReference>